<dbReference type="Pfam" id="PF01451">
    <property type="entry name" value="LMWPc"/>
    <property type="match status" value="1"/>
</dbReference>
<gene>
    <name evidence="6" type="ORF">ABDJ85_01560</name>
</gene>
<dbReference type="SUPFAM" id="SSF52788">
    <property type="entry name" value="Phosphotyrosine protein phosphatases I"/>
    <property type="match status" value="1"/>
</dbReference>
<dbReference type="Proteomes" id="UP001495147">
    <property type="component" value="Unassembled WGS sequence"/>
</dbReference>
<dbReference type="InterPro" id="IPR017867">
    <property type="entry name" value="Tyr_phospatase_low_mol_wt"/>
</dbReference>
<keyword evidence="3 6" id="KW-0378">Hydrolase</keyword>
<accession>A0ABV0FYN9</accession>
<keyword evidence="4" id="KW-0904">Protein phosphatase</keyword>
<proteinExistence type="inferred from homology"/>
<dbReference type="PRINTS" id="PR00719">
    <property type="entry name" value="LMWPTPASE"/>
</dbReference>
<organism evidence="6 7">
    <name type="scientific">Roseateles paludis</name>
    <dbReference type="NCBI Taxonomy" id="3145238"/>
    <lineage>
        <taxon>Bacteria</taxon>
        <taxon>Pseudomonadati</taxon>
        <taxon>Pseudomonadota</taxon>
        <taxon>Betaproteobacteria</taxon>
        <taxon>Burkholderiales</taxon>
        <taxon>Sphaerotilaceae</taxon>
        <taxon>Roseateles</taxon>
    </lineage>
</organism>
<evidence type="ECO:0000313" key="6">
    <source>
        <dbReference type="EMBL" id="MEO3690136.1"/>
    </source>
</evidence>
<keyword evidence="7" id="KW-1185">Reference proteome</keyword>
<dbReference type="PANTHER" id="PTHR11717:SF7">
    <property type="entry name" value="LOW MOLECULAR WEIGHT PHOSPHOTYROSINE PROTEIN PHOSPHATASE"/>
    <property type="match status" value="1"/>
</dbReference>
<feature type="domain" description="Phosphotyrosine protein phosphatase I" evidence="5">
    <location>
        <begin position="2"/>
        <end position="156"/>
    </location>
</feature>
<name>A0ABV0FYN9_9BURK</name>
<dbReference type="EC" id="3.1.3.48" evidence="2"/>
<evidence type="ECO:0000256" key="1">
    <source>
        <dbReference type="ARBA" id="ARBA00011063"/>
    </source>
</evidence>
<evidence type="ECO:0000313" key="7">
    <source>
        <dbReference type="Proteomes" id="UP001495147"/>
    </source>
</evidence>
<dbReference type="InterPro" id="IPR023485">
    <property type="entry name" value="Ptyr_pPase"/>
</dbReference>
<dbReference type="GO" id="GO:0004725">
    <property type="term" value="F:protein tyrosine phosphatase activity"/>
    <property type="evidence" value="ECO:0007669"/>
    <property type="project" value="UniProtKB-EC"/>
</dbReference>
<evidence type="ECO:0000256" key="3">
    <source>
        <dbReference type="ARBA" id="ARBA00022801"/>
    </source>
</evidence>
<evidence type="ECO:0000259" key="5">
    <source>
        <dbReference type="SMART" id="SM00226"/>
    </source>
</evidence>
<comment type="caution">
    <text evidence="6">The sequence shown here is derived from an EMBL/GenBank/DDBJ whole genome shotgun (WGS) entry which is preliminary data.</text>
</comment>
<dbReference type="EMBL" id="JBDPZD010000001">
    <property type="protein sequence ID" value="MEO3690136.1"/>
    <property type="molecule type" value="Genomic_DNA"/>
</dbReference>
<dbReference type="CDD" id="cd16343">
    <property type="entry name" value="LMWPTP"/>
    <property type="match status" value="1"/>
</dbReference>
<sequence>MPSILFVCTANICRSPMAEHIFKAKLAEWGPDAARAFSVVGSAGVNADPRGGPIDARAAAALQRKGYEVGRKWRSRRFDPAADFSRHDLVLVMEEDHLASLRRKAGAEAAASAQLLLNFAPGLQGREVPDPYFGPANGFDAVIELIEQAVNGLGAAWREGRLKAA</sequence>
<evidence type="ECO:0000256" key="4">
    <source>
        <dbReference type="ARBA" id="ARBA00022912"/>
    </source>
</evidence>
<reference evidence="6 7" key="1">
    <citation type="submission" date="2024-05" db="EMBL/GenBank/DDBJ databases">
        <title>Roseateles sp. DJS-2-20 16S ribosomal RNA gene Genome sequencing and assembly.</title>
        <authorList>
            <person name="Woo H."/>
        </authorList>
    </citation>
    <scope>NUCLEOTIDE SEQUENCE [LARGE SCALE GENOMIC DNA]</scope>
    <source>
        <strain evidence="6 7">DJS-2-20</strain>
    </source>
</reference>
<dbReference type="Gene3D" id="3.40.50.2300">
    <property type="match status" value="1"/>
</dbReference>
<protein>
    <recommendedName>
        <fullName evidence="2">protein-tyrosine-phosphatase</fullName>
        <ecNumber evidence="2">3.1.3.48</ecNumber>
    </recommendedName>
</protein>
<evidence type="ECO:0000256" key="2">
    <source>
        <dbReference type="ARBA" id="ARBA00013064"/>
    </source>
</evidence>
<dbReference type="PANTHER" id="PTHR11717">
    <property type="entry name" value="LOW MOLECULAR WEIGHT PROTEIN TYROSINE PHOSPHATASE"/>
    <property type="match status" value="1"/>
</dbReference>
<dbReference type="InterPro" id="IPR050438">
    <property type="entry name" value="LMW_PTPase"/>
</dbReference>
<dbReference type="SMART" id="SM00226">
    <property type="entry name" value="LMWPc"/>
    <property type="match status" value="1"/>
</dbReference>
<dbReference type="InterPro" id="IPR036196">
    <property type="entry name" value="Ptyr_pPase_sf"/>
</dbReference>
<comment type="similarity">
    <text evidence="1">Belongs to the low molecular weight phosphotyrosine protein phosphatase family.</text>
</comment>
<dbReference type="RefSeq" id="WP_347702969.1">
    <property type="nucleotide sequence ID" value="NZ_JBDPZD010000001.1"/>
</dbReference>